<dbReference type="Proteomes" id="UP000594688">
    <property type="component" value="Chromosome"/>
</dbReference>
<evidence type="ECO:0000313" key="3">
    <source>
        <dbReference type="Proteomes" id="UP000594688"/>
    </source>
</evidence>
<organism evidence="2 3">
    <name type="scientific">Candidatus Nitronauta litoralis</name>
    <dbReference type="NCBI Taxonomy" id="2705533"/>
    <lineage>
        <taxon>Bacteria</taxon>
        <taxon>Pseudomonadati</taxon>
        <taxon>Nitrospinota/Tectimicrobiota group</taxon>
        <taxon>Nitrospinota</taxon>
        <taxon>Nitrospinia</taxon>
        <taxon>Nitrospinales</taxon>
        <taxon>Nitrospinaceae</taxon>
        <taxon>Candidatus Nitronauta</taxon>
    </lineage>
</organism>
<evidence type="ECO:0000256" key="1">
    <source>
        <dbReference type="SAM" id="Phobius"/>
    </source>
</evidence>
<gene>
    <name evidence="2" type="ORF">G3M70_14750</name>
</gene>
<keyword evidence="1" id="KW-0472">Membrane</keyword>
<feature type="transmembrane region" description="Helical" evidence="1">
    <location>
        <begin position="253"/>
        <end position="274"/>
    </location>
</feature>
<proteinExistence type="predicted"/>
<keyword evidence="1" id="KW-1133">Transmembrane helix</keyword>
<keyword evidence="1" id="KW-0812">Transmembrane</keyword>
<dbReference type="KEGG" id="nli:G3M70_14750"/>
<dbReference type="EMBL" id="CP048685">
    <property type="protein sequence ID" value="QPJ63065.1"/>
    <property type="molecule type" value="Genomic_DNA"/>
</dbReference>
<sequence length="286" mass="31752">MTYAKIESMKFFRKLSKYGFAKAAGLLFILIPVVASAQVSDPLNISIEAKVNQEGKVGISLTLKNEGSTPLFHIHPMLHFHHTMTMLDGIHRLDAGDSVTIENNEHPPVRLPGSYPLVAMVGYKPDETADPVSTVHTGSFFFKEALPSEIKGSILTSKRADDSLLRVVLKNESTSFKNVRMMLVLPPGIKAEQFQSMKGFTLRSGEEKSFDIQVKKNAGLPSGQFPVHMLLEYGQMLKHYSGDIPGTVNFGPFWGAGPLLPQMLVFLFLSYGIFKVLRRRNLENLS</sequence>
<protein>
    <submittedName>
        <fullName evidence="2">Uncharacterized protein</fullName>
    </submittedName>
</protein>
<dbReference type="AlphaFoldDB" id="A0A7T0G105"/>
<name>A0A7T0G105_9BACT</name>
<evidence type="ECO:0000313" key="2">
    <source>
        <dbReference type="EMBL" id="QPJ63065.1"/>
    </source>
</evidence>
<reference evidence="2 3" key="1">
    <citation type="submission" date="2020-02" db="EMBL/GenBank/DDBJ databases">
        <title>Genomic and physiological characterization of two novel Nitrospinaceae genera.</title>
        <authorList>
            <person name="Mueller A.J."/>
            <person name="Jung M.-Y."/>
            <person name="Strachan C.R."/>
            <person name="Herbold C.W."/>
            <person name="Kirkegaard R.H."/>
            <person name="Daims H."/>
        </authorList>
    </citation>
    <scope>NUCLEOTIDE SEQUENCE [LARGE SCALE GENOMIC DNA]</scope>
    <source>
        <strain evidence="2">EB</strain>
    </source>
</reference>
<accession>A0A7T0G105</accession>